<evidence type="ECO:0000256" key="5">
    <source>
        <dbReference type="ARBA" id="ARBA00023242"/>
    </source>
</evidence>
<evidence type="ECO:0000256" key="6">
    <source>
        <dbReference type="SAM" id="MobiDB-lite"/>
    </source>
</evidence>
<proteinExistence type="inferred from homology"/>
<dbReference type="Pfam" id="PF03153">
    <property type="entry name" value="TFIIA"/>
    <property type="match status" value="1"/>
</dbReference>
<keyword evidence="8" id="KW-1185">Reference proteome</keyword>
<feature type="compositionally biased region" description="Low complexity" evidence="6">
    <location>
        <begin position="397"/>
        <end position="407"/>
    </location>
</feature>
<evidence type="ECO:0000256" key="2">
    <source>
        <dbReference type="ARBA" id="ARBA00010059"/>
    </source>
</evidence>
<dbReference type="CDD" id="cd07976">
    <property type="entry name" value="TFIIA_alpha_beta_like"/>
    <property type="match status" value="2"/>
</dbReference>
<dbReference type="SUPFAM" id="SSF50784">
    <property type="entry name" value="Transcription factor IIA (TFIIA), beta-barrel domain"/>
    <property type="match status" value="1"/>
</dbReference>
<organism evidence="7 8">
    <name type="scientific">Zosterops hypoxanthus</name>
    <dbReference type="NCBI Taxonomy" id="2485327"/>
    <lineage>
        <taxon>Eukaryota</taxon>
        <taxon>Metazoa</taxon>
        <taxon>Chordata</taxon>
        <taxon>Craniata</taxon>
        <taxon>Vertebrata</taxon>
        <taxon>Euteleostomi</taxon>
        <taxon>Archelosauria</taxon>
        <taxon>Archosauria</taxon>
        <taxon>Dinosauria</taxon>
        <taxon>Saurischia</taxon>
        <taxon>Theropoda</taxon>
        <taxon>Coelurosauria</taxon>
        <taxon>Aves</taxon>
        <taxon>Neognathae</taxon>
        <taxon>Neoaves</taxon>
        <taxon>Telluraves</taxon>
        <taxon>Australaves</taxon>
        <taxon>Passeriformes</taxon>
        <taxon>Sylvioidea</taxon>
        <taxon>Zosteropidae</taxon>
        <taxon>Zosterops</taxon>
    </lineage>
</organism>
<feature type="non-terminal residue" evidence="7">
    <location>
        <position position="1"/>
    </location>
</feature>
<comment type="similarity">
    <text evidence="2">Belongs to the TFIIA subunit 1 family.</text>
</comment>
<dbReference type="Gene3D" id="1.10.287.100">
    <property type="match status" value="1"/>
</dbReference>
<dbReference type="InterPro" id="IPR009088">
    <property type="entry name" value="TFIIA_b-brl"/>
</dbReference>
<dbReference type="FunFam" id="1.10.287.100:FF:000001">
    <property type="entry name" value="Transcription initiation factor IIA subunit"/>
    <property type="match status" value="1"/>
</dbReference>
<dbReference type="Proteomes" id="UP000549157">
    <property type="component" value="Unassembled WGS sequence"/>
</dbReference>
<keyword evidence="5" id="KW-0539">Nucleus</keyword>
<dbReference type="PANTHER" id="PTHR12694:SF9">
    <property type="entry name" value="TFIIA-ALPHA AND BETA-LIKE FACTOR"/>
    <property type="match status" value="1"/>
</dbReference>
<evidence type="ECO:0000256" key="3">
    <source>
        <dbReference type="ARBA" id="ARBA00023015"/>
    </source>
</evidence>
<dbReference type="SUPFAM" id="SSF47396">
    <property type="entry name" value="Transcription factor IIA (TFIIA), alpha-helical domain"/>
    <property type="match status" value="1"/>
</dbReference>
<protein>
    <submittedName>
        <fullName evidence="7">TF2AY factor</fullName>
    </submittedName>
</protein>
<accession>A0A7L2K573</accession>
<dbReference type="EMBL" id="VWYL01003103">
    <property type="protein sequence ID" value="NXR31072.1"/>
    <property type="molecule type" value="Genomic_DNA"/>
</dbReference>
<keyword evidence="4" id="KW-0804">Transcription</keyword>
<name>A0A7L2K573_9PASS</name>
<evidence type="ECO:0000256" key="1">
    <source>
        <dbReference type="ARBA" id="ARBA00004123"/>
    </source>
</evidence>
<sequence>PELYKSIIEDVIEGVRELFAEEGVEEQVLKDLKQLWETKVTQSKATEGFFRHSHCSPRFSLQLPRGSHSILQTSAASFVIQAGRGFHHLTAAKLGPPRVGVTLALPSCVAYPLQMPGGVMLQPAPGQLYKVNVPVVVTQASGDGSILHYPVQQMFHPLGQASVLQASLASVAQVNASAAHAAGETLQPQETAGQQAVLFKPSYVEKQHLENSAALVQKPPVSLQEFEINAALNQCSESTEKFQHDNLHTAVFTPECSEGLFVDESLASSSSNVLLNVEGQLEMEHPELLQQQVSDDIIDLIIAGESLDENAFLKDQGSLASSDKVRPFQTGSDLPLEKDLCSDIGGISQLDGTGDVASEEQMPHTKDKEENEFIGFIDSEDLRVLDDEEDYDDECDSSSNMESSCSDGDNEDLQIDIVEEDPLNSGDDVSEQDIADLFDTDNVIVCQYEKIHRTKNKWKFYLKDGVMSIEGKDHVFAKATGDAEW</sequence>
<evidence type="ECO:0000256" key="4">
    <source>
        <dbReference type="ARBA" id="ARBA00023163"/>
    </source>
</evidence>
<dbReference type="SMART" id="SM01371">
    <property type="entry name" value="TFIIA"/>
    <property type="match status" value="1"/>
</dbReference>
<dbReference type="OrthoDB" id="6275927at2759"/>
<dbReference type="GO" id="GO:0005672">
    <property type="term" value="C:transcription factor TFIIA complex"/>
    <property type="evidence" value="ECO:0007669"/>
    <property type="project" value="InterPro"/>
</dbReference>
<dbReference type="Gene3D" id="2.30.18.10">
    <property type="entry name" value="Transcription factor IIA (TFIIA), beta-barrel domain"/>
    <property type="match status" value="1"/>
</dbReference>
<gene>
    <name evidence="7" type="primary">Gtf2a1l</name>
    <name evidence="7" type="ORF">ZOSHYP_R01488</name>
</gene>
<feature type="non-terminal residue" evidence="7">
    <location>
        <position position="485"/>
    </location>
</feature>
<evidence type="ECO:0000313" key="8">
    <source>
        <dbReference type="Proteomes" id="UP000549157"/>
    </source>
</evidence>
<comment type="subcellular location">
    <subcellularLocation>
        <location evidence="1">Nucleus</location>
    </subcellularLocation>
</comment>
<reference evidence="7 8" key="1">
    <citation type="submission" date="2019-09" db="EMBL/GenBank/DDBJ databases">
        <title>Bird 10,000 Genomes (B10K) Project - Family phase.</title>
        <authorList>
            <person name="Zhang G."/>
        </authorList>
    </citation>
    <scope>NUCLEOTIDE SEQUENCE [LARGE SCALE GENOMIC DNA]</scope>
    <source>
        <strain evidence="7">B10K-DU-001-36</strain>
        <tissue evidence="7">Muscle</tissue>
    </source>
</reference>
<dbReference type="GO" id="GO:0006367">
    <property type="term" value="P:transcription initiation at RNA polymerase II promoter"/>
    <property type="evidence" value="ECO:0007669"/>
    <property type="project" value="InterPro"/>
</dbReference>
<feature type="region of interest" description="Disordered" evidence="6">
    <location>
        <begin position="390"/>
        <end position="409"/>
    </location>
</feature>
<dbReference type="InterPro" id="IPR004855">
    <property type="entry name" value="TFIIA_asu/bsu"/>
</dbReference>
<dbReference type="AlphaFoldDB" id="A0A7L2K573"/>
<keyword evidence="3" id="KW-0805">Transcription regulation</keyword>
<comment type="caution">
    <text evidence="7">The sequence shown here is derived from an EMBL/GenBank/DDBJ whole genome shotgun (WGS) entry which is preliminary data.</text>
</comment>
<evidence type="ECO:0000313" key="7">
    <source>
        <dbReference type="EMBL" id="NXR31072.1"/>
    </source>
</evidence>
<dbReference type="FunFam" id="2.30.18.10:FF:000002">
    <property type="entry name" value="Transcription initiation factor IIA subunit 1"/>
    <property type="match status" value="1"/>
</dbReference>
<dbReference type="PANTHER" id="PTHR12694">
    <property type="entry name" value="TRANSCRIPTION INITIATION FACTOR IIA SUBUNIT 1"/>
    <property type="match status" value="1"/>
</dbReference>